<proteinExistence type="predicted"/>
<sequence length="38" mass="4547">MKLRIISYIFFLIPIFTKAELQYSHKGYFDVGTIHRLS</sequence>
<organism evidence="1">
    <name type="scientific">marine metagenome</name>
    <dbReference type="NCBI Taxonomy" id="408172"/>
    <lineage>
        <taxon>unclassified sequences</taxon>
        <taxon>metagenomes</taxon>
        <taxon>ecological metagenomes</taxon>
    </lineage>
</organism>
<evidence type="ECO:0000313" key="1">
    <source>
        <dbReference type="EMBL" id="SVE05183.1"/>
    </source>
</evidence>
<dbReference type="EMBL" id="UINC01190837">
    <property type="protein sequence ID" value="SVE05183.1"/>
    <property type="molecule type" value="Genomic_DNA"/>
</dbReference>
<accession>A0A383AC52</accession>
<gene>
    <name evidence="1" type="ORF">METZ01_LOCUS458037</name>
</gene>
<protein>
    <submittedName>
        <fullName evidence="1">Uncharacterized protein</fullName>
    </submittedName>
</protein>
<name>A0A383AC52_9ZZZZ</name>
<reference evidence="1" key="1">
    <citation type="submission" date="2018-05" db="EMBL/GenBank/DDBJ databases">
        <authorList>
            <person name="Lanie J.A."/>
            <person name="Ng W.-L."/>
            <person name="Kazmierczak K.M."/>
            <person name="Andrzejewski T.M."/>
            <person name="Davidsen T.M."/>
            <person name="Wayne K.J."/>
            <person name="Tettelin H."/>
            <person name="Glass J.I."/>
            <person name="Rusch D."/>
            <person name="Podicherti R."/>
            <person name="Tsui H.-C.T."/>
            <person name="Winkler M.E."/>
        </authorList>
    </citation>
    <scope>NUCLEOTIDE SEQUENCE</scope>
</reference>
<dbReference type="AlphaFoldDB" id="A0A383AC52"/>
<feature type="non-terminal residue" evidence="1">
    <location>
        <position position="38"/>
    </location>
</feature>